<reference evidence="2 3" key="1">
    <citation type="journal article" date="2018" name="Nat. Genet.">
        <title>The Rosa genome provides new insights in the design of modern roses.</title>
        <authorList>
            <person name="Bendahmane M."/>
        </authorList>
    </citation>
    <scope>NUCLEOTIDE SEQUENCE [LARGE SCALE GENOMIC DNA]</scope>
    <source>
        <strain evidence="3">cv. Old Blush</strain>
    </source>
</reference>
<keyword evidence="1" id="KW-0472">Membrane</keyword>
<dbReference type="AlphaFoldDB" id="A0A2P6SD96"/>
<dbReference type="Proteomes" id="UP000238479">
    <property type="component" value="Chromosome 1"/>
</dbReference>
<protein>
    <submittedName>
        <fullName evidence="2">Uncharacterized protein</fullName>
    </submittedName>
</protein>
<keyword evidence="1" id="KW-1133">Transmembrane helix</keyword>
<keyword evidence="1" id="KW-0812">Transmembrane</keyword>
<proteinExistence type="predicted"/>
<evidence type="ECO:0000256" key="1">
    <source>
        <dbReference type="SAM" id="Phobius"/>
    </source>
</evidence>
<keyword evidence="3" id="KW-1185">Reference proteome</keyword>
<gene>
    <name evidence="2" type="ORF">RchiOBHm_Chr1g0339471</name>
</gene>
<dbReference type="EMBL" id="PDCK01000039">
    <property type="protein sequence ID" value="PRQ56638.1"/>
    <property type="molecule type" value="Genomic_DNA"/>
</dbReference>
<accession>A0A2P6SD96</accession>
<organism evidence="2 3">
    <name type="scientific">Rosa chinensis</name>
    <name type="common">China rose</name>
    <dbReference type="NCBI Taxonomy" id="74649"/>
    <lineage>
        <taxon>Eukaryota</taxon>
        <taxon>Viridiplantae</taxon>
        <taxon>Streptophyta</taxon>
        <taxon>Embryophyta</taxon>
        <taxon>Tracheophyta</taxon>
        <taxon>Spermatophyta</taxon>
        <taxon>Magnoliopsida</taxon>
        <taxon>eudicotyledons</taxon>
        <taxon>Gunneridae</taxon>
        <taxon>Pentapetalae</taxon>
        <taxon>rosids</taxon>
        <taxon>fabids</taxon>
        <taxon>Rosales</taxon>
        <taxon>Rosaceae</taxon>
        <taxon>Rosoideae</taxon>
        <taxon>Rosoideae incertae sedis</taxon>
        <taxon>Rosa</taxon>
    </lineage>
</organism>
<name>A0A2P6SD96_ROSCH</name>
<comment type="caution">
    <text evidence="2">The sequence shown here is derived from an EMBL/GenBank/DDBJ whole genome shotgun (WGS) entry which is preliminary data.</text>
</comment>
<evidence type="ECO:0000313" key="2">
    <source>
        <dbReference type="EMBL" id="PRQ56638.1"/>
    </source>
</evidence>
<dbReference type="Gramene" id="PRQ56638">
    <property type="protein sequence ID" value="PRQ56638"/>
    <property type="gene ID" value="RchiOBHm_Chr1g0339471"/>
</dbReference>
<feature type="transmembrane region" description="Helical" evidence="1">
    <location>
        <begin position="20"/>
        <end position="48"/>
    </location>
</feature>
<evidence type="ECO:0000313" key="3">
    <source>
        <dbReference type="Proteomes" id="UP000238479"/>
    </source>
</evidence>
<sequence>MLTSAHHFLFLFPSSSPVQPFLTFLFLFLFPFLPLIVGQLALISLFFLSHGDHI</sequence>